<keyword evidence="9" id="KW-1133">Transmembrane helix</keyword>
<evidence type="ECO:0000256" key="7">
    <source>
        <dbReference type="SAM" id="Coils"/>
    </source>
</evidence>
<keyword evidence="7" id="KW-0175">Coiled coil</keyword>
<dbReference type="eggNOG" id="COG0840">
    <property type="taxonomic scope" value="Bacteria"/>
</dbReference>
<comment type="similarity">
    <text evidence="5">Belongs to the methyl-accepting chemotaxis (MCP) protein family.</text>
</comment>
<keyword evidence="4 6" id="KW-0807">Transducer</keyword>
<evidence type="ECO:0000256" key="8">
    <source>
        <dbReference type="SAM" id="MobiDB-lite"/>
    </source>
</evidence>
<dbReference type="PANTHER" id="PTHR32089:SF112">
    <property type="entry name" value="LYSOZYME-LIKE PROTEIN-RELATED"/>
    <property type="match status" value="1"/>
</dbReference>
<dbReference type="Gene3D" id="1.10.287.950">
    <property type="entry name" value="Methyl-accepting chemotaxis protein"/>
    <property type="match status" value="1"/>
</dbReference>
<dbReference type="InterPro" id="IPR003660">
    <property type="entry name" value="HAMP_dom"/>
</dbReference>
<feature type="transmembrane region" description="Helical" evidence="9">
    <location>
        <begin position="46"/>
        <end position="66"/>
    </location>
</feature>
<dbReference type="RefSeq" id="WP_074951733.1">
    <property type="nucleotide sequence ID" value="NZ_FPBV01000008.1"/>
</dbReference>
<comment type="subcellular location">
    <subcellularLocation>
        <location evidence="1">Cell membrane</location>
    </subcellularLocation>
</comment>
<feature type="domain" description="Methyl-accepting transducer" evidence="10">
    <location>
        <begin position="319"/>
        <end position="583"/>
    </location>
</feature>
<evidence type="ECO:0000256" key="4">
    <source>
        <dbReference type="ARBA" id="ARBA00023224"/>
    </source>
</evidence>
<keyword evidence="9" id="KW-0812">Transmembrane</keyword>
<evidence type="ECO:0000256" key="9">
    <source>
        <dbReference type="SAM" id="Phobius"/>
    </source>
</evidence>
<dbReference type="InterPro" id="IPR004089">
    <property type="entry name" value="MCPsignal_dom"/>
</dbReference>
<feature type="region of interest" description="Disordered" evidence="8">
    <location>
        <begin position="1"/>
        <end position="24"/>
    </location>
</feature>
<dbReference type="Pfam" id="PF05227">
    <property type="entry name" value="CHASE3"/>
    <property type="match status" value="1"/>
</dbReference>
<dbReference type="PANTHER" id="PTHR32089">
    <property type="entry name" value="METHYL-ACCEPTING CHEMOTAXIS PROTEIN MCPB"/>
    <property type="match status" value="1"/>
</dbReference>
<proteinExistence type="inferred from homology"/>
<evidence type="ECO:0000256" key="1">
    <source>
        <dbReference type="ARBA" id="ARBA00004236"/>
    </source>
</evidence>
<dbReference type="STRING" id="392015.SAMN05421543_10849"/>
<gene>
    <name evidence="12" type="ORF">SAMN05421543_10849</name>
</gene>
<dbReference type="Gene3D" id="6.10.340.10">
    <property type="match status" value="1"/>
</dbReference>
<evidence type="ECO:0000256" key="2">
    <source>
        <dbReference type="ARBA" id="ARBA00022475"/>
    </source>
</evidence>
<sequence>MEEQQQWENLGTEGGDGPIPQETGRAGRWTRLQRLLPEFVSIKWKVGGAFVTVLVLLLALGLVSLARLSALQSEVETLANHDLQVVQKASQLMSDVQDMDTGMLSYLATGNDTLLSQTYEPAKQRYPQDVKVLRDLLAGTTTSRSYLEKAAPVIDDWVKIADQLIDMRRSGHGEQANNAMASGNSRPMVQDIRDNLTNLIVRSQNNAAQRAADLHRMVTQTQILIIVITVLAVAVALLLGTGVSLSTPRHLRRVIGILEDIASADGDLRRRIEGVHSRDEVQRLAETTNRLLESVGGLVRRVAGASESVAASAEQLTASTEETARAVSGIAETASEFASISDRATQALGRMRDSLSDVKAHTDQVAEQADQVAQVMGVVVAATDRGRASVQEARSTMSEVHQTAESTQEQIAQLAESAQRISKISGTIRGIAEQTNLLALNAAIEAARAGEAGRGFAVVAQEVRKLAEQSRDATREIEQIIKENQALTEQVAQSMRDGVSAIALGVQVTERTTQAFDEIARSVDTVAPATAAILEQVREQTRLTQQTLEAVQSVWTYMEQVAAGSQENAASTEESLATVEEIAASAQELARLAQELQNLVGRFQV</sequence>
<dbReference type="InterPro" id="IPR007891">
    <property type="entry name" value="CHASE3"/>
</dbReference>
<organism evidence="12 13">
    <name type="scientific">Alicyclobacillus macrosporangiidus</name>
    <dbReference type="NCBI Taxonomy" id="392015"/>
    <lineage>
        <taxon>Bacteria</taxon>
        <taxon>Bacillati</taxon>
        <taxon>Bacillota</taxon>
        <taxon>Bacilli</taxon>
        <taxon>Bacillales</taxon>
        <taxon>Alicyclobacillaceae</taxon>
        <taxon>Alicyclobacillus</taxon>
    </lineage>
</organism>
<dbReference type="PROSITE" id="PS50111">
    <property type="entry name" value="CHEMOTAXIS_TRANSDUC_2"/>
    <property type="match status" value="1"/>
</dbReference>
<evidence type="ECO:0000256" key="6">
    <source>
        <dbReference type="PROSITE-ProRule" id="PRU00284"/>
    </source>
</evidence>
<protein>
    <submittedName>
        <fullName evidence="12">Methyl-accepting chemotaxis protein</fullName>
    </submittedName>
</protein>
<dbReference type="Proteomes" id="UP000183508">
    <property type="component" value="Unassembled WGS sequence"/>
</dbReference>
<dbReference type="PROSITE" id="PS50885">
    <property type="entry name" value="HAMP"/>
    <property type="match status" value="1"/>
</dbReference>
<dbReference type="Pfam" id="PF00015">
    <property type="entry name" value="MCPsignal"/>
    <property type="match status" value="1"/>
</dbReference>
<dbReference type="AlphaFoldDB" id="A0A1I7J109"/>
<name>A0A1I7J109_9BACL</name>
<feature type="domain" description="HAMP" evidence="11">
    <location>
        <begin position="249"/>
        <end position="300"/>
    </location>
</feature>
<reference evidence="13" key="1">
    <citation type="submission" date="2016-10" db="EMBL/GenBank/DDBJ databases">
        <authorList>
            <person name="Varghese N."/>
        </authorList>
    </citation>
    <scope>NUCLEOTIDE SEQUENCE [LARGE SCALE GENOMIC DNA]</scope>
    <source>
        <strain evidence="13">DSM 17980</strain>
    </source>
</reference>
<evidence type="ECO:0000256" key="3">
    <source>
        <dbReference type="ARBA" id="ARBA00023136"/>
    </source>
</evidence>
<keyword evidence="3 9" id="KW-0472">Membrane</keyword>
<keyword evidence="2" id="KW-1003">Cell membrane</keyword>
<dbReference type="SMART" id="SM00283">
    <property type="entry name" value="MA"/>
    <property type="match status" value="1"/>
</dbReference>
<feature type="transmembrane region" description="Helical" evidence="9">
    <location>
        <begin position="223"/>
        <end position="245"/>
    </location>
</feature>
<keyword evidence="13" id="KW-1185">Reference proteome</keyword>
<accession>A0A1I7J109</accession>
<dbReference type="GO" id="GO:0005886">
    <property type="term" value="C:plasma membrane"/>
    <property type="evidence" value="ECO:0007669"/>
    <property type="project" value="UniProtKB-SubCell"/>
</dbReference>
<evidence type="ECO:0000259" key="10">
    <source>
        <dbReference type="PROSITE" id="PS50111"/>
    </source>
</evidence>
<dbReference type="CDD" id="cd11386">
    <property type="entry name" value="MCP_signal"/>
    <property type="match status" value="1"/>
</dbReference>
<evidence type="ECO:0000256" key="5">
    <source>
        <dbReference type="ARBA" id="ARBA00029447"/>
    </source>
</evidence>
<dbReference type="CDD" id="cd06225">
    <property type="entry name" value="HAMP"/>
    <property type="match status" value="1"/>
</dbReference>
<dbReference type="EMBL" id="FPBV01000008">
    <property type="protein sequence ID" value="SFU78860.1"/>
    <property type="molecule type" value="Genomic_DNA"/>
</dbReference>
<evidence type="ECO:0000313" key="13">
    <source>
        <dbReference type="Proteomes" id="UP000183508"/>
    </source>
</evidence>
<dbReference type="GO" id="GO:0007165">
    <property type="term" value="P:signal transduction"/>
    <property type="evidence" value="ECO:0007669"/>
    <property type="project" value="UniProtKB-KW"/>
</dbReference>
<feature type="coiled-coil region" evidence="7">
    <location>
        <begin position="463"/>
        <end position="497"/>
    </location>
</feature>
<evidence type="ECO:0000259" key="11">
    <source>
        <dbReference type="PROSITE" id="PS50885"/>
    </source>
</evidence>
<evidence type="ECO:0000313" key="12">
    <source>
        <dbReference type="EMBL" id="SFU78860.1"/>
    </source>
</evidence>
<dbReference type="SUPFAM" id="SSF58104">
    <property type="entry name" value="Methyl-accepting chemotaxis protein (MCP) signaling domain"/>
    <property type="match status" value="2"/>
</dbReference>